<evidence type="ECO:0000256" key="1">
    <source>
        <dbReference type="SAM" id="MobiDB-lite"/>
    </source>
</evidence>
<sequence>MSVQPREHISSSTGTTRCPVELQCCISQDSMRRKPAATAKSLPPSQLDTISQKAKSQTICDGPLPTTARLSRVFSFPQLGTNTNKSTNIIPVIPTQSDSSSRSKRLVRHPSRNHSRHLSSMSNFAQTSSSQHATPFTSTLPRPPSTCVTDIASKRPTNKTSCSLPISVEDETDEESDDTVARYQKIRQLQMARLAKLTRHLGEDIPPELVLSSTLPTNILESRSLVDSLSIHSSKDHRRWRSLDPTEDSQSAPALPSSCKLRKSMSLRDTEGVLRPQTRSERAVNVIDGKLPYVFHPPQTEADLLHSQPTGCIAASINGHDDVYHSLMSTSNAPCGSQDSLHPLPPTLLLTSTPKRSQFHGNPVAAELTLDKISNMECREEKPDKFLGVGINPESISLTDRSLYPTDVAVGIRHSLTQIPPCSQLEVKVQISKRTRFWRMKFGKDVVQTLQSTNPGDIAKQLREMKASI</sequence>
<dbReference type="GeneID" id="64599615"/>
<name>A0A9P7DRT0_9AGAM</name>
<feature type="compositionally biased region" description="Acidic residues" evidence="1">
    <location>
        <begin position="168"/>
        <end position="178"/>
    </location>
</feature>
<evidence type="ECO:0000313" key="2">
    <source>
        <dbReference type="EMBL" id="KAG1801448.1"/>
    </source>
</evidence>
<feature type="compositionally biased region" description="Polar residues" evidence="1">
    <location>
        <begin position="118"/>
        <end position="140"/>
    </location>
</feature>
<feature type="compositionally biased region" description="Basic residues" evidence="1">
    <location>
        <begin position="102"/>
        <end position="117"/>
    </location>
</feature>
<organism evidence="2 3">
    <name type="scientific">Suillus plorans</name>
    <dbReference type="NCBI Taxonomy" id="116603"/>
    <lineage>
        <taxon>Eukaryota</taxon>
        <taxon>Fungi</taxon>
        <taxon>Dikarya</taxon>
        <taxon>Basidiomycota</taxon>
        <taxon>Agaricomycotina</taxon>
        <taxon>Agaricomycetes</taxon>
        <taxon>Agaricomycetidae</taxon>
        <taxon>Boletales</taxon>
        <taxon>Suillineae</taxon>
        <taxon>Suillaceae</taxon>
        <taxon>Suillus</taxon>
    </lineage>
</organism>
<dbReference type="EMBL" id="JABBWE010000007">
    <property type="protein sequence ID" value="KAG1801448.1"/>
    <property type="molecule type" value="Genomic_DNA"/>
</dbReference>
<evidence type="ECO:0000313" key="3">
    <source>
        <dbReference type="Proteomes" id="UP000719766"/>
    </source>
</evidence>
<gene>
    <name evidence="2" type="ORF">HD556DRAFT_1438475</name>
</gene>
<reference evidence="2" key="1">
    <citation type="journal article" date="2020" name="New Phytol.">
        <title>Comparative genomics reveals dynamic genome evolution in host specialist ectomycorrhizal fungi.</title>
        <authorList>
            <person name="Lofgren L.A."/>
            <person name="Nguyen N.H."/>
            <person name="Vilgalys R."/>
            <person name="Ruytinx J."/>
            <person name="Liao H.L."/>
            <person name="Branco S."/>
            <person name="Kuo A."/>
            <person name="LaButti K."/>
            <person name="Lipzen A."/>
            <person name="Andreopoulos W."/>
            <person name="Pangilinan J."/>
            <person name="Riley R."/>
            <person name="Hundley H."/>
            <person name="Na H."/>
            <person name="Barry K."/>
            <person name="Grigoriev I.V."/>
            <person name="Stajich J.E."/>
            <person name="Kennedy P.G."/>
        </authorList>
    </citation>
    <scope>NUCLEOTIDE SEQUENCE</scope>
    <source>
        <strain evidence="2">S12</strain>
    </source>
</reference>
<protein>
    <submittedName>
        <fullName evidence="2">Uncharacterized protein</fullName>
    </submittedName>
</protein>
<proteinExistence type="predicted"/>
<feature type="compositionally biased region" description="Polar residues" evidence="1">
    <location>
        <begin position="87"/>
        <end position="100"/>
    </location>
</feature>
<feature type="region of interest" description="Disordered" evidence="1">
    <location>
        <begin position="87"/>
        <end position="179"/>
    </location>
</feature>
<comment type="caution">
    <text evidence="2">The sequence shown here is derived from an EMBL/GenBank/DDBJ whole genome shotgun (WGS) entry which is preliminary data.</text>
</comment>
<dbReference type="Proteomes" id="UP000719766">
    <property type="component" value="Unassembled WGS sequence"/>
</dbReference>
<dbReference type="RefSeq" id="XP_041164914.1">
    <property type="nucleotide sequence ID" value="XM_041305851.1"/>
</dbReference>
<accession>A0A9P7DRT0</accession>
<feature type="region of interest" description="Disordered" evidence="1">
    <location>
        <begin position="236"/>
        <end position="259"/>
    </location>
</feature>
<dbReference type="OrthoDB" id="3269550at2759"/>
<dbReference type="AlphaFoldDB" id="A0A9P7DRT0"/>
<keyword evidence="3" id="KW-1185">Reference proteome</keyword>